<sequence length="187" mass="21585">MKALIIIVIFGYKHPKPIYNFIMADDRWSKFKVTADVDTDVRSMYEAWATPEGLETWFLRKADFFAIAGRQREPQEFIKKEDTYTWYWHGYDDTTIESGQVLEANGVDVVKFTFTGGTVVSVSITCKLGIVIVELLQENIPEEADPEKNLYVQCQLGWTFYLANLKSVLEGGKDLRNKRKDLFSSFK</sequence>
<gene>
    <name evidence="1" type="ORF">SAMN05192574_104530</name>
</gene>
<proteinExistence type="predicted"/>
<accession>A0A1H8KAQ3</accession>
<name>A0A1H8KAQ3_9SPHI</name>
<keyword evidence="2" id="KW-1185">Reference proteome</keyword>
<dbReference type="AlphaFoldDB" id="A0A1H8KAQ3"/>
<evidence type="ECO:0000313" key="2">
    <source>
        <dbReference type="Proteomes" id="UP000198942"/>
    </source>
</evidence>
<dbReference type="InterPro" id="IPR023393">
    <property type="entry name" value="START-like_dom_sf"/>
</dbReference>
<organism evidence="1 2">
    <name type="scientific">Mucilaginibacter gossypiicola</name>
    <dbReference type="NCBI Taxonomy" id="551995"/>
    <lineage>
        <taxon>Bacteria</taxon>
        <taxon>Pseudomonadati</taxon>
        <taxon>Bacteroidota</taxon>
        <taxon>Sphingobacteriia</taxon>
        <taxon>Sphingobacteriales</taxon>
        <taxon>Sphingobacteriaceae</taxon>
        <taxon>Mucilaginibacter</taxon>
    </lineage>
</organism>
<dbReference type="Proteomes" id="UP000198942">
    <property type="component" value="Unassembled WGS sequence"/>
</dbReference>
<dbReference type="SUPFAM" id="SSF55961">
    <property type="entry name" value="Bet v1-like"/>
    <property type="match status" value="1"/>
</dbReference>
<dbReference type="STRING" id="551995.SAMN05192574_104530"/>
<protein>
    <submittedName>
        <fullName evidence="1">Uncharacterized conserved protein YndB, AHSA1/START domain</fullName>
    </submittedName>
</protein>
<reference evidence="2" key="1">
    <citation type="submission" date="2016-10" db="EMBL/GenBank/DDBJ databases">
        <authorList>
            <person name="Varghese N."/>
            <person name="Submissions S."/>
        </authorList>
    </citation>
    <scope>NUCLEOTIDE SEQUENCE [LARGE SCALE GENOMIC DNA]</scope>
    <source>
        <strain evidence="2">Gh-48</strain>
    </source>
</reference>
<dbReference type="Gene3D" id="3.30.530.20">
    <property type="match status" value="1"/>
</dbReference>
<dbReference type="EMBL" id="FOCL01000004">
    <property type="protein sequence ID" value="SEN90004.1"/>
    <property type="molecule type" value="Genomic_DNA"/>
</dbReference>
<evidence type="ECO:0000313" key="1">
    <source>
        <dbReference type="EMBL" id="SEN90004.1"/>
    </source>
</evidence>